<name>C5LBB1_PERM5</name>
<accession>C5LBB1</accession>
<evidence type="ECO:0000313" key="3">
    <source>
        <dbReference type="Proteomes" id="UP000007800"/>
    </source>
</evidence>
<evidence type="ECO:0000256" key="1">
    <source>
        <dbReference type="SAM" id="MobiDB-lite"/>
    </source>
</evidence>
<feature type="region of interest" description="Disordered" evidence="1">
    <location>
        <begin position="81"/>
        <end position="120"/>
    </location>
</feature>
<protein>
    <submittedName>
        <fullName evidence="2">Uncharacterized protein</fullName>
    </submittedName>
</protein>
<dbReference type="RefSeq" id="XP_002774223.1">
    <property type="nucleotide sequence ID" value="XM_002774177.1"/>
</dbReference>
<feature type="compositionally biased region" description="Basic and acidic residues" evidence="1">
    <location>
        <begin position="110"/>
        <end position="120"/>
    </location>
</feature>
<dbReference type="GeneID" id="9087141"/>
<dbReference type="AlphaFoldDB" id="C5LBB1"/>
<keyword evidence="3" id="KW-1185">Reference proteome</keyword>
<sequence length="143" mass="16482">MTDLNRIVELLEDLHGLEDVELSLAGANLDDDEISSVLCPAIRDTKRRLTGTLDLSENRVLTDEAIIRICGAIEKKRDPRTIDTSAFDKRENNEEAEVDDDDNEEGEEADEKRKMEERRTKWEQRMCVLSFSVYLSCNRRFSS</sequence>
<feature type="compositionally biased region" description="Basic and acidic residues" evidence="1">
    <location>
        <begin position="81"/>
        <end position="93"/>
    </location>
</feature>
<dbReference type="EMBL" id="GG680905">
    <property type="protein sequence ID" value="EER06039.1"/>
    <property type="molecule type" value="Genomic_DNA"/>
</dbReference>
<dbReference type="Proteomes" id="UP000007800">
    <property type="component" value="Unassembled WGS sequence"/>
</dbReference>
<gene>
    <name evidence="2" type="ORF">Pmar_PMAR028227</name>
</gene>
<dbReference type="InParanoid" id="C5LBB1"/>
<proteinExistence type="predicted"/>
<feature type="compositionally biased region" description="Acidic residues" evidence="1">
    <location>
        <begin position="94"/>
        <end position="109"/>
    </location>
</feature>
<organism evidence="3">
    <name type="scientific">Perkinsus marinus (strain ATCC 50983 / TXsc)</name>
    <dbReference type="NCBI Taxonomy" id="423536"/>
    <lineage>
        <taxon>Eukaryota</taxon>
        <taxon>Sar</taxon>
        <taxon>Alveolata</taxon>
        <taxon>Perkinsozoa</taxon>
        <taxon>Perkinsea</taxon>
        <taxon>Perkinsida</taxon>
        <taxon>Perkinsidae</taxon>
        <taxon>Perkinsus</taxon>
    </lineage>
</organism>
<evidence type="ECO:0000313" key="2">
    <source>
        <dbReference type="EMBL" id="EER06039.1"/>
    </source>
</evidence>
<reference evidence="2 3" key="1">
    <citation type="submission" date="2008-07" db="EMBL/GenBank/DDBJ databases">
        <authorList>
            <person name="El-Sayed N."/>
            <person name="Caler E."/>
            <person name="Inman J."/>
            <person name="Amedeo P."/>
            <person name="Hass B."/>
            <person name="Wortman J."/>
        </authorList>
    </citation>
    <scope>NUCLEOTIDE SEQUENCE [LARGE SCALE GENOMIC DNA]</scope>
    <source>
        <strain evidence="3">ATCC 50983 / TXsc</strain>
    </source>
</reference>